<comment type="caution">
    <text evidence="1">The sequence shown here is derived from an EMBL/GenBank/DDBJ whole genome shotgun (WGS) entry which is preliminary data.</text>
</comment>
<dbReference type="Proteomes" id="UP000616151">
    <property type="component" value="Unassembled WGS sequence"/>
</dbReference>
<evidence type="ECO:0000313" key="2">
    <source>
        <dbReference type="Proteomes" id="UP000616151"/>
    </source>
</evidence>
<reference evidence="1" key="1">
    <citation type="submission" date="2021-01" db="EMBL/GenBank/DDBJ databases">
        <authorList>
            <person name="Sun Q."/>
        </authorList>
    </citation>
    <scope>NUCLEOTIDE SEQUENCE</scope>
    <source>
        <strain evidence="1">YIM B02566</strain>
    </source>
</reference>
<keyword evidence="2" id="KW-1185">Reference proteome</keyword>
<name>A0ACC5RDP5_9HYPH</name>
<sequence length="236" mass="26650">MQLQLFPDPILLLIRQGLTPLHGLLEGEERYQPTEQFVISFIGSRTRDEVAADAFARLCARFPRWEMMLSAKPAAITTLLGDVQYAPIKAEHLLATLHRLHGQRGTLDLGFLADWPVGIAWRWLQNLPGVGPKIAAATLNFSSLRKPIFVVDTHILRLAKRLGLLPAKAGFAHAHRLLNGLIPNDWTERDHYQLHWLMKSHGQKVCRHRVPLCSDCPLRNVCRHFTANGEQAMDKG</sequence>
<accession>A0ACC5RDP5</accession>
<gene>
    <name evidence="1" type="ORF">JHL16_30420</name>
</gene>
<dbReference type="EMBL" id="JAENHL010000008">
    <property type="protein sequence ID" value="MBK1870720.1"/>
    <property type="molecule type" value="Genomic_DNA"/>
</dbReference>
<evidence type="ECO:0000313" key="1">
    <source>
        <dbReference type="EMBL" id="MBK1870720.1"/>
    </source>
</evidence>
<proteinExistence type="predicted"/>
<organism evidence="1 2">
    <name type="scientific">Taklimakanibacter albus</name>
    <dbReference type="NCBI Taxonomy" id="2800327"/>
    <lineage>
        <taxon>Bacteria</taxon>
        <taxon>Pseudomonadati</taxon>
        <taxon>Pseudomonadota</taxon>
        <taxon>Alphaproteobacteria</taxon>
        <taxon>Hyphomicrobiales</taxon>
        <taxon>Aestuariivirgaceae</taxon>
        <taxon>Taklimakanibacter</taxon>
    </lineage>
</organism>
<protein>
    <submittedName>
        <fullName evidence="1">Uncharacterized protein</fullName>
    </submittedName>
</protein>